<organism evidence="12">
    <name type="scientific">mine drainage metagenome</name>
    <dbReference type="NCBI Taxonomy" id="410659"/>
    <lineage>
        <taxon>unclassified sequences</taxon>
        <taxon>metagenomes</taxon>
        <taxon>ecological metagenomes</taxon>
    </lineage>
</organism>
<keyword evidence="4" id="KW-0436">Ligase</keyword>
<dbReference type="PANTHER" id="PTHR45765">
    <property type="entry name" value="METHIONINE--TRNA LIGASE"/>
    <property type="match status" value="1"/>
</dbReference>
<dbReference type="EC" id="6.1.1.10" evidence="2"/>
<keyword evidence="3" id="KW-0963">Cytoplasm</keyword>
<evidence type="ECO:0000256" key="10">
    <source>
        <dbReference type="ARBA" id="ARBA00047364"/>
    </source>
</evidence>
<comment type="catalytic activity">
    <reaction evidence="10">
        <text>tRNA(Met) + L-methionine + ATP = L-methionyl-tRNA(Met) + AMP + diphosphate</text>
        <dbReference type="Rhea" id="RHEA:13481"/>
        <dbReference type="Rhea" id="RHEA-COMP:9667"/>
        <dbReference type="Rhea" id="RHEA-COMP:9698"/>
        <dbReference type="ChEBI" id="CHEBI:30616"/>
        <dbReference type="ChEBI" id="CHEBI:33019"/>
        <dbReference type="ChEBI" id="CHEBI:57844"/>
        <dbReference type="ChEBI" id="CHEBI:78442"/>
        <dbReference type="ChEBI" id="CHEBI:78530"/>
        <dbReference type="ChEBI" id="CHEBI:456215"/>
        <dbReference type="EC" id="6.1.1.10"/>
    </reaction>
</comment>
<dbReference type="Gene3D" id="3.40.50.620">
    <property type="entry name" value="HUPs"/>
    <property type="match status" value="1"/>
</dbReference>
<dbReference type="Gene3D" id="2.20.28.20">
    <property type="entry name" value="Methionyl-tRNA synthetase, Zn-domain"/>
    <property type="match status" value="1"/>
</dbReference>
<keyword evidence="7" id="KW-0648">Protein biosynthesis</keyword>
<evidence type="ECO:0000256" key="2">
    <source>
        <dbReference type="ARBA" id="ARBA00012838"/>
    </source>
</evidence>
<evidence type="ECO:0000256" key="7">
    <source>
        <dbReference type="ARBA" id="ARBA00022917"/>
    </source>
</evidence>
<sequence length="185" mass="20766">MQRILVNCALPYANSPLHLGHIAGSYLGADIFVRALRLMGEDVLFVCGTDEYGTPITIQADREHVTPSEIADRYHAEHERSFEKIQIRFDIFSRTTSAAHKENASELFTRLYNGGYLTKGSMISPYCKTCGKFMPDRYIEGTCPYCGNTRARGDQCDSCGRILDPQDLIEPRCIVSGDAPEFRET</sequence>
<accession>T1AXF2</accession>
<comment type="caution">
    <text evidence="12">The sequence shown here is derived from an EMBL/GenBank/DDBJ whole genome shotgun (WGS) entry which is preliminary data.</text>
</comment>
<dbReference type="Pfam" id="PF09334">
    <property type="entry name" value="tRNA-synt_1g"/>
    <property type="match status" value="1"/>
</dbReference>
<keyword evidence="8 12" id="KW-0030">Aminoacyl-tRNA synthetase</keyword>
<reference evidence="12" key="1">
    <citation type="submission" date="2013-08" db="EMBL/GenBank/DDBJ databases">
        <authorList>
            <person name="Mendez C."/>
            <person name="Richter M."/>
            <person name="Ferrer M."/>
            <person name="Sanchez J."/>
        </authorList>
    </citation>
    <scope>NUCLEOTIDE SEQUENCE</scope>
</reference>
<dbReference type="InterPro" id="IPR033911">
    <property type="entry name" value="MetRS_core"/>
</dbReference>
<evidence type="ECO:0000259" key="11">
    <source>
        <dbReference type="Pfam" id="PF09334"/>
    </source>
</evidence>
<protein>
    <recommendedName>
        <fullName evidence="2">methionine--tRNA ligase</fullName>
        <ecNumber evidence="2">6.1.1.10</ecNumber>
    </recommendedName>
    <alternativeName>
        <fullName evidence="9">Methionyl-tRNA synthetase</fullName>
    </alternativeName>
</protein>
<dbReference type="SUPFAM" id="SSF52374">
    <property type="entry name" value="Nucleotidylyl transferase"/>
    <property type="match status" value="1"/>
</dbReference>
<dbReference type="EMBL" id="AUZY01004707">
    <property type="protein sequence ID" value="EQD62147.1"/>
    <property type="molecule type" value="Genomic_DNA"/>
</dbReference>
<dbReference type="InterPro" id="IPR023458">
    <property type="entry name" value="Met-tRNA_ligase_1"/>
</dbReference>
<keyword evidence="5" id="KW-0547">Nucleotide-binding</keyword>
<dbReference type="GO" id="GO:0005829">
    <property type="term" value="C:cytosol"/>
    <property type="evidence" value="ECO:0007669"/>
    <property type="project" value="TreeGrafter"/>
</dbReference>
<dbReference type="InterPro" id="IPR014729">
    <property type="entry name" value="Rossmann-like_a/b/a_fold"/>
</dbReference>
<dbReference type="InterPro" id="IPR015413">
    <property type="entry name" value="Methionyl/Leucyl_tRNA_Synth"/>
</dbReference>
<evidence type="ECO:0000256" key="8">
    <source>
        <dbReference type="ARBA" id="ARBA00023146"/>
    </source>
</evidence>
<gene>
    <name evidence="12" type="ORF">B1B_07393</name>
</gene>
<proteinExistence type="predicted"/>
<dbReference type="GO" id="GO:0005524">
    <property type="term" value="F:ATP binding"/>
    <property type="evidence" value="ECO:0007669"/>
    <property type="project" value="UniProtKB-KW"/>
</dbReference>
<evidence type="ECO:0000313" key="12">
    <source>
        <dbReference type="EMBL" id="EQD62147.1"/>
    </source>
</evidence>
<keyword evidence="6" id="KW-0067">ATP-binding</keyword>
<dbReference type="GO" id="GO:0006431">
    <property type="term" value="P:methionyl-tRNA aminoacylation"/>
    <property type="evidence" value="ECO:0007669"/>
    <property type="project" value="InterPro"/>
</dbReference>
<feature type="domain" description="Methionyl/Leucyl tRNA synthetase" evidence="11">
    <location>
        <begin position="4"/>
        <end position="185"/>
    </location>
</feature>
<dbReference type="PANTHER" id="PTHR45765:SF1">
    <property type="entry name" value="METHIONINE--TRNA LIGASE, CYTOPLASMIC"/>
    <property type="match status" value="1"/>
</dbReference>
<reference evidence="12" key="2">
    <citation type="journal article" date="2014" name="ISME J.">
        <title>Microbial stratification in low pH oxic and suboxic macroscopic growths along an acid mine drainage.</title>
        <authorList>
            <person name="Mendez-Garcia C."/>
            <person name="Mesa V."/>
            <person name="Sprenger R.R."/>
            <person name="Richter M."/>
            <person name="Diez M.S."/>
            <person name="Solano J."/>
            <person name="Bargiela R."/>
            <person name="Golyshina O.V."/>
            <person name="Manteca A."/>
            <person name="Ramos J.L."/>
            <person name="Gallego J.R."/>
            <person name="Llorente I."/>
            <person name="Martins Dos Santos V.A."/>
            <person name="Jensen O.N."/>
            <person name="Pelaez A.I."/>
            <person name="Sanchez J."/>
            <person name="Ferrer M."/>
        </authorList>
    </citation>
    <scope>NUCLEOTIDE SEQUENCE</scope>
</reference>
<evidence type="ECO:0000256" key="4">
    <source>
        <dbReference type="ARBA" id="ARBA00022598"/>
    </source>
</evidence>
<dbReference type="InterPro" id="IPR029038">
    <property type="entry name" value="MetRS_Zn"/>
</dbReference>
<feature type="non-terminal residue" evidence="12">
    <location>
        <position position="185"/>
    </location>
</feature>
<dbReference type="AlphaFoldDB" id="T1AXF2"/>
<name>T1AXF2_9ZZZZ</name>
<evidence type="ECO:0000256" key="6">
    <source>
        <dbReference type="ARBA" id="ARBA00022840"/>
    </source>
</evidence>
<evidence type="ECO:0000256" key="3">
    <source>
        <dbReference type="ARBA" id="ARBA00022490"/>
    </source>
</evidence>
<dbReference type="PRINTS" id="PR01041">
    <property type="entry name" value="TRNASYNTHMET"/>
</dbReference>
<dbReference type="FunFam" id="2.20.28.20:FF:000001">
    <property type="entry name" value="Methionine--tRNA ligase"/>
    <property type="match status" value="1"/>
</dbReference>
<dbReference type="GO" id="GO:0004825">
    <property type="term" value="F:methionine-tRNA ligase activity"/>
    <property type="evidence" value="ECO:0007669"/>
    <property type="project" value="UniProtKB-EC"/>
</dbReference>
<evidence type="ECO:0000256" key="5">
    <source>
        <dbReference type="ARBA" id="ARBA00022741"/>
    </source>
</evidence>
<dbReference type="SUPFAM" id="SSF57770">
    <property type="entry name" value="Methionyl-tRNA synthetase (MetRS), Zn-domain"/>
    <property type="match status" value="1"/>
</dbReference>
<comment type="subcellular location">
    <subcellularLocation>
        <location evidence="1">Cytoplasm</location>
    </subcellularLocation>
</comment>
<evidence type="ECO:0000256" key="1">
    <source>
        <dbReference type="ARBA" id="ARBA00004496"/>
    </source>
</evidence>
<evidence type="ECO:0000256" key="9">
    <source>
        <dbReference type="ARBA" id="ARBA00030904"/>
    </source>
</evidence>